<gene>
    <name evidence="3" type="ORF">LCGC14_0171840</name>
</gene>
<keyword evidence="2" id="KW-0472">Membrane</keyword>
<name>A0A0F9UW31_9ZZZZ</name>
<proteinExistence type="predicted"/>
<dbReference type="EMBL" id="LAZR01000067">
    <property type="protein sequence ID" value="KKN95949.1"/>
    <property type="molecule type" value="Genomic_DNA"/>
</dbReference>
<evidence type="ECO:0000313" key="3">
    <source>
        <dbReference type="EMBL" id="KKN95949.1"/>
    </source>
</evidence>
<protein>
    <recommendedName>
        <fullName evidence="4">SH3b domain-containing protein</fullName>
    </recommendedName>
</protein>
<evidence type="ECO:0000256" key="2">
    <source>
        <dbReference type="SAM" id="Phobius"/>
    </source>
</evidence>
<accession>A0A0F9UW31</accession>
<dbReference type="AlphaFoldDB" id="A0A0F9UW31"/>
<evidence type="ECO:0008006" key="4">
    <source>
        <dbReference type="Google" id="ProtNLM"/>
    </source>
</evidence>
<keyword evidence="2" id="KW-1133">Transmembrane helix</keyword>
<organism evidence="3">
    <name type="scientific">marine sediment metagenome</name>
    <dbReference type="NCBI Taxonomy" id="412755"/>
    <lineage>
        <taxon>unclassified sequences</taxon>
        <taxon>metagenomes</taxon>
        <taxon>ecological metagenomes</taxon>
    </lineage>
</organism>
<sequence length="133" mass="14685">MPRALFPALLLTCLLIPAVVSAQVPSETEPAADAAEQDLGILQAELSRVEAERQRLADELASSGTQQQLLQLEEQNRNLRARQMDAELVAASQLEEQRQKWFMVGGTTVGGSLLLGFLTGKMGGRRRRKEWLN</sequence>
<evidence type="ECO:0000256" key="1">
    <source>
        <dbReference type="SAM" id="Coils"/>
    </source>
</evidence>
<feature type="coiled-coil region" evidence="1">
    <location>
        <begin position="32"/>
        <end position="89"/>
    </location>
</feature>
<keyword evidence="2" id="KW-0812">Transmembrane</keyword>
<reference evidence="3" key="1">
    <citation type="journal article" date="2015" name="Nature">
        <title>Complex archaea that bridge the gap between prokaryotes and eukaryotes.</title>
        <authorList>
            <person name="Spang A."/>
            <person name="Saw J.H."/>
            <person name="Jorgensen S.L."/>
            <person name="Zaremba-Niedzwiedzka K."/>
            <person name="Martijn J."/>
            <person name="Lind A.E."/>
            <person name="van Eijk R."/>
            <person name="Schleper C."/>
            <person name="Guy L."/>
            <person name="Ettema T.J."/>
        </authorList>
    </citation>
    <scope>NUCLEOTIDE SEQUENCE</scope>
</reference>
<feature type="transmembrane region" description="Helical" evidence="2">
    <location>
        <begin position="101"/>
        <end position="120"/>
    </location>
</feature>
<keyword evidence="1" id="KW-0175">Coiled coil</keyword>
<comment type="caution">
    <text evidence="3">The sequence shown here is derived from an EMBL/GenBank/DDBJ whole genome shotgun (WGS) entry which is preliminary data.</text>
</comment>